<proteinExistence type="inferred from homology"/>
<organism evidence="14 15">
    <name type="scientific">Pyricularia oryzae</name>
    <name type="common">Rice blast fungus</name>
    <name type="synonym">Magnaporthe oryzae</name>
    <dbReference type="NCBI Taxonomy" id="318829"/>
    <lineage>
        <taxon>Eukaryota</taxon>
        <taxon>Fungi</taxon>
        <taxon>Dikarya</taxon>
        <taxon>Ascomycota</taxon>
        <taxon>Pezizomycotina</taxon>
        <taxon>Sordariomycetes</taxon>
        <taxon>Sordariomycetidae</taxon>
        <taxon>Magnaporthales</taxon>
        <taxon>Pyriculariaceae</taxon>
        <taxon>Pyricularia</taxon>
    </lineage>
</organism>
<dbReference type="GO" id="GO:0005524">
    <property type="term" value="F:ATP binding"/>
    <property type="evidence" value="ECO:0007669"/>
    <property type="project" value="UniProtKB-KW"/>
</dbReference>
<dbReference type="InterPro" id="IPR033911">
    <property type="entry name" value="MetRS_core"/>
</dbReference>
<dbReference type="Pfam" id="PF09334">
    <property type="entry name" value="tRNA-synt_1g"/>
    <property type="match status" value="1"/>
</dbReference>
<evidence type="ECO:0000256" key="5">
    <source>
        <dbReference type="ARBA" id="ARBA00022840"/>
    </source>
</evidence>
<dbReference type="GO" id="GO:0004825">
    <property type="term" value="F:methionine-tRNA ligase activity"/>
    <property type="evidence" value="ECO:0007669"/>
    <property type="project" value="UniProtKB-EC"/>
</dbReference>
<evidence type="ECO:0000259" key="13">
    <source>
        <dbReference type="Pfam" id="PF19303"/>
    </source>
</evidence>
<dbReference type="GO" id="GO:0005739">
    <property type="term" value="C:mitochondrion"/>
    <property type="evidence" value="ECO:0007669"/>
    <property type="project" value="UniProtKB-ARBA"/>
</dbReference>
<evidence type="ECO:0000256" key="3">
    <source>
        <dbReference type="ARBA" id="ARBA00022598"/>
    </source>
</evidence>
<evidence type="ECO:0000313" key="14">
    <source>
        <dbReference type="EMBL" id="QBZ54292.1"/>
    </source>
</evidence>
<accession>A0A4P7MYZ0</accession>
<dbReference type="InterPro" id="IPR016181">
    <property type="entry name" value="Acyl_CoA_acyltransferase"/>
</dbReference>
<keyword evidence="4 10" id="KW-0547">Nucleotide-binding</keyword>
<comment type="similarity">
    <text evidence="1 10">Belongs to the class-I aminoacyl-tRNA synthetase family.</text>
</comment>
<evidence type="ECO:0000256" key="2">
    <source>
        <dbReference type="ARBA" id="ARBA00012838"/>
    </source>
</evidence>
<evidence type="ECO:0000256" key="1">
    <source>
        <dbReference type="ARBA" id="ARBA00005594"/>
    </source>
</evidence>
<dbReference type="NCBIfam" id="TIGR00398">
    <property type="entry name" value="metG"/>
    <property type="match status" value="1"/>
</dbReference>
<dbReference type="InterPro" id="IPR014758">
    <property type="entry name" value="Met-tRNA_synth"/>
</dbReference>
<feature type="domain" description="Methionyl-tRNA synthetase anticodon-binding" evidence="13">
    <location>
        <begin position="482"/>
        <end position="550"/>
    </location>
</feature>
<dbReference type="Gene3D" id="1.10.730.10">
    <property type="entry name" value="Isoleucyl-tRNA Synthetase, Domain 1"/>
    <property type="match status" value="1"/>
</dbReference>
<dbReference type="InterPro" id="IPR009080">
    <property type="entry name" value="tRNAsynth_Ia_anticodon-bd"/>
</dbReference>
<feature type="domain" description="N-acetyltransferase" evidence="12">
    <location>
        <begin position="636"/>
        <end position="815"/>
    </location>
</feature>
<dbReference type="InterPro" id="IPR000182">
    <property type="entry name" value="GNAT_dom"/>
</dbReference>
<dbReference type="PANTHER" id="PTHR43326">
    <property type="entry name" value="METHIONYL-TRNA SYNTHETASE"/>
    <property type="match status" value="1"/>
</dbReference>
<feature type="domain" description="Methionyl/Leucyl tRNA synthetase" evidence="11">
    <location>
        <begin position="53"/>
        <end position="420"/>
    </location>
</feature>
<dbReference type="Gene3D" id="2.170.220.10">
    <property type="match status" value="1"/>
</dbReference>
<protein>
    <recommendedName>
        <fullName evidence="9">Probable methionine--tRNA ligase, mitochondrial</fullName>
        <ecNumber evidence="2">6.1.1.10</ecNumber>
    </recommendedName>
</protein>
<evidence type="ECO:0000256" key="10">
    <source>
        <dbReference type="RuleBase" id="RU363039"/>
    </source>
</evidence>
<evidence type="ECO:0000259" key="11">
    <source>
        <dbReference type="Pfam" id="PF09334"/>
    </source>
</evidence>
<evidence type="ECO:0000256" key="6">
    <source>
        <dbReference type="ARBA" id="ARBA00022917"/>
    </source>
</evidence>
<dbReference type="AlphaFoldDB" id="A0A4P7MYZ0"/>
<dbReference type="PANTHER" id="PTHR43326:SF1">
    <property type="entry name" value="METHIONINE--TRNA LIGASE, MITOCHONDRIAL"/>
    <property type="match status" value="1"/>
</dbReference>
<dbReference type="SUPFAM" id="SSF55729">
    <property type="entry name" value="Acyl-CoA N-acyltransferases (Nat)"/>
    <property type="match status" value="1"/>
</dbReference>
<dbReference type="Gene3D" id="3.40.630.30">
    <property type="match status" value="1"/>
</dbReference>
<comment type="catalytic activity">
    <reaction evidence="8">
        <text>tRNA(Met) + L-methionine + ATP = L-methionyl-tRNA(Met) + AMP + diphosphate</text>
        <dbReference type="Rhea" id="RHEA:13481"/>
        <dbReference type="Rhea" id="RHEA-COMP:9667"/>
        <dbReference type="Rhea" id="RHEA-COMP:9698"/>
        <dbReference type="ChEBI" id="CHEBI:30616"/>
        <dbReference type="ChEBI" id="CHEBI:33019"/>
        <dbReference type="ChEBI" id="CHEBI:57844"/>
        <dbReference type="ChEBI" id="CHEBI:78442"/>
        <dbReference type="ChEBI" id="CHEBI:78530"/>
        <dbReference type="ChEBI" id="CHEBI:456215"/>
        <dbReference type="EC" id="6.1.1.10"/>
    </reaction>
</comment>
<evidence type="ECO:0000256" key="9">
    <source>
        <dbReference type="ARBA" id="ARBA00068817"/>
    </source>
</evidence>
<dbReference type="Pfam" id="PF13302">
    <property type="entry name" value="Acetyltransf_3"/>
    <property type="match status" value="1"/>
</dbReference>
<dbReference type="Pfam" id="PF19303">
    <property type="entry name" value="Anticodon_3"/>
    <property type="match status" value="1"/>
</dbReference>
<dbReference type="GO" id="GO:0016747">
    <property type="term" value="F:acyltransferase activity, transferring groups other than amino-acyl groups"/>
    <property type="evidence" value="ECO:0007669"/>
    <property type="project" value="InterPro"/>
</dbReference>
<evidence type="ECO:0000256" key="7">
    <source>
        <dbReference type="ARBA" id="ARBA00023146"/>
    </source>
</evidence>
<dbReference type="FunFam" id="2.170.220.10:FF:000001">
    <property type="entry name" value="methionine--tRNA ligase, mitochondrial"/>
    <property type="match status" value="1"/>
</dbReference>
<dbReference type="EC" id="6.1.1.10" evidence="2"/>
<evidence type="ECO:0000256" key="8">
    <source>
        <dbReference type="ARBA" id="ARBA00047364"/>
    </source>
</evidence>
<dbReference type="InterPro" id="IPR015413">
    <property type="entry name" value="Methionyl/Leucyl_tRNA_Synth"/>
</dbReference>
<keyword evidence="3 10" id="KW-0436">Ligase</keyword>
<dbReference type="Proteomes" id="UP000294847">
    <property type="component" value="Chromosome 1"/>
</dbReference>
<dbReference type="SUPFAM" id="SSF47323">
    <property type="entry name" value="Anticodon-binding domain of a subclass of class I aminoacyl-tRNA synthetases"/>
    <property type="match status" value="1"/>
</dbReference>
<dbReference type="Gene3D" id="3.40.50.620">
    <property type="entry name" value="HUPs"/>
    <property type="match status" value="1"/>
</dbReference>
<evidence type="ECO:0000259" key="12">
    <source>
        <dbReference type="Pfam" id="PF13302"/>
    </source>
</evidence>
<dbReference type="InterPro" id="IPR041872">
    <property type="entry name" value="Anticodon_Met"/>
</dbReference>
<keyword evidence="7 10" id="KW-0030">Aminoacyl-tRNA synthetase</keyword>
<dbReference type="EMBL" id="CP034204">
    <property type="protein sequence ID" value="QBZ54292.1"/>
    <property type="molecule type" value="Genomic_DNA"/>
</dbReference>
<reference evidence="14 15" key="1">
    <citation type="journal article" date="2019" name="Mol. Biol. Evol.">
        <title>Blast fungal genomes show frequent chromosomal changes, gene gains and losses, and effector gene turnover.</title>
        <authorList>
            <person name="Gomez Luciano L.B."/>
            <person name="Jason Tsai I."/>
            <person name="Chuma I."/>
            <person name="Tosa Y."/>
            <person name="Chen Y.H."/>
            <person name="Li J.Y."/>
            <person name="Li M.Y."/>
            <person name="Jade Lu M.Y."/>
            <person name="Nakayashiki H."/>
            <person name="Li W.H."/>
        </authorList>
    </citation>
    <scope>NUCLEOTIDE SEQUENCE [LARGE SCALE GENOMIC DNA]</scope>
    <source>
        <strain evidence="14">MZ5-1-6</strain>
    </source>
</reference>
<dbReference type="SUPFAM" id="SSF52374">
    <property type="entry name" value="Nucleotidylyl transferase"/>
    <property type="match status" value="1"/>
</dbReference>
<evidence type="ECO:0000256" key="4">
    <source>
        <dbReference type="ARBA" id="ARBA00022741"/>
    </source>
</evidence>
<dbReference type="GO" id="GO:0006431">
    <property type="term" value="P:methionyl-tRNA aminoacylation"/>
    <property type="evidence" value="ECO:0007669"/>
    <property type="project" value="InterPro"/>
</dbReference>
<keyword evidence="5 10" id="KW-0067">ATP-binding</keyword>
<dbReference type="InterPro" id="IPR023457">
    <property type="entry name" value="Met-tRNA_synth_2"/>
</dbReference>
<dbReference type="PRINTS" id="PR01041">
    <property type="entry name" value="TRNASYNTHMET"/>
</dbReference>
<keyword evidence="6 10" id="KW-0648">Protein biosynthesis</keyword>
<sequence>MERLTLPRIRKLSRLPSALTRATTLWTCSSCRHQANSGWRRMASTEAAKKPFYVTTPIFYVNASPHIGHLYTLVLADVFKRWRVLQGEKALLCTGTDEHGMKIQRAAAASNMTPKQLCDANSEVFLDLAEKAGIDNDFFIRTTDPDHKEAVQYFWERLWDRGYIYEATHKGWYCVSDETFYPESTIEKRKDPMTGEVFLASKETGNAVEWMEEKTYHFRLTALKDRLLKFFEENPEWIVPAPRMKEVVDWVENSLEDLSVSRPTSRLDWGIRVPNDESQTIYVWIDALVNYVTKAGYPYWTPETVQKDGWPADIHIIGKDIVRFHCVYWPALLMALDLPLPRRILTHSHWTLGGKKMSKSLGNVVNPFLAMDRFGVEVIRYFLISNGRLLQDASYDNKILVDIYKRQLQGGVGNLLGRVMRSKKWNVREIVERCSKEGRPTNSNVEPKYSSFEQRLFQLPGTVVDAFGELDPGAALRSIADMATETNKFITDCAPWSVTNENDADAAELNVRSCIYLCAESLRIMGILLQPFVPNKSSELLDMLGVKETHRDLSHARLGADSTYGVPQVALGSSGVHSGLFPALVVEGISTPVYTPTQKVRFEIDACFILVHLTGFWHLMLLTPPSFLPAISTDQILLVPYDKHHVVTYHRWMEDPAIQEATASEPLTLEEEYENQQSWRDSHDKLTFILCQPAKAEENKMEAGQCDSPDRMIGDINFFLYPWDEGEEDDQQTTNPEKAEYVGEIDVMVADTSQRGKGIGKAAVDAFMHYICCNQKPILQEHHGVTGEPSLRKFMVKIKADNRASIALFRGVGFQQDGDVDYFGEVKMVLDDFGGVASKAVPGFRELTYCRTLALGGST</sequence>
<gene>
    <name evidence="14" type="ORF">PoMZ_09988</name>
</gene>
<name>A0A4P7MYZ0_PYROR</name>
<dbReference type="InterPro" id="IPR014729">
    <property type="entry name" value="Rossmann-like_a/b/a_fold"/>
</dbReference>
<dbReference type="CDD" id="cd00814">
    <property type="entry name" value="MetRS_core"/>
    <property type="match status" value="1"/>
</dbReference>
<evidence type="ECO:0000313" key="15">
    <source>
        <dbReference type="Proteomes" id="UP000294847"/>
    </source>
</evidence>